<keyword evidence="2" id="KW-0012">Acyltransferase</keyword>
<dbReference type="RefSeq" id="WP_243164709.1">
    <property type="nucleotide sequence ID" value="NZ_JACHFW010000006.1"/>
</dbReference>
<name>A0A7W8HBG6_9FIRM</name>
<protein>
    <submittedName>
        <fullName evidence="4">Putative N-acetyltransferase YhbS</fullName>
    </submittedName>
</protein>
<dbReference type="AlphaFoldDB" id="A0A7W8HBG6"/>
<dbReference type="InterPro" id="IPR016181">
    <property type="entry name" value="Acyl_CoA_acyltransferase"/>
</dbReference>
<sequence length="407" mass="47083">MTEERTDKSEYNIVHLPKEQWEGEILPMGYTTQSYFDVDLSENDCGYHIKISKRTVDKSITHTPEEYDFPDRLYQPHWEKAFAWGIVDDVGEKPRLLAAIETCPEEWSNRLVVTELWVHEDLRRRGIGHRLMAVAKEQARLEHRRAVILETQSCNTAAIAFYQSEGFKLIGLDTCCYSNQDVERREVRFNMGYFLRKDRKVAEKDIVIRPERPKEYKRVEQMVLDAFWNKYRQGCNEHFLVHQLRKQDIYLPDLSRIAVIGDEIVGAIFYSKSLLENDHGRKEILTFGPLCVAPEWQGCGVGERLLKETLELVGKAGYEGVVIMGEPDYYPRLGFKTCDHFGITTAEGKNFDAFMGIELVPGGLSAFGGRYIEAEFFESLSEEENQVFTKGFETPGMQKFPGQWNDK</sequence>
<dbReference type="Pfam" id="PF13508">
    <property type="entry name" value="Acetyltransf_7"/>
    <property type="match status" value="1"/>
</dbReference>
<organism evidence="4 5">
    <name type="scientific">Catenibacillus scindens</name>
    <dbReference type="NCBI Taxonomy" id="673271"/>
    <lineage>
        <taxon>Bacteria</taxon>
        <taxon>Bacillati</taxon>
        <taxon>Bacillota</taxon>
        <taxon>Clostridia</taxon>
        <taxon>Lachnospirales</taxon>
        <taxon>Lachnospiraceae</taxon>
        <taxon>Catenibacillus</taxon>
    </lineage>
</organism>
<evidence type="ECO:0000256" key="1">
    <source>
        <dbReference type="ARBA" id="ARBA00022679"/>
    </source>
</evidence>
<dbReference type="SUPFAM" id="SSF55729">
    <property type="entry name" value="Acyl-CoA N-acyltransferases (Nat)"/>
    <property type="match status" value="2"/>
</dbReference>
<evidence type="ECO:0000259" key="3">
    <source>
        <dbReference type="PROSITE" id="PS51186"/>
    </source>
</evidence>
<proteinExistence type="predicted"/>
<dbReference type="PANTHER" id="PTHR43420">
    <property type="entry name" value="ACETYLTRANSFERASE"/>
    <property type="match status" value="1"/>
</dbReference>
<feature type="domain" description="N-acetyltransferase" evidence="3">
    <location>
        <begin position="206"/>
        <end position="360"/>
    </location>
</feature>
<dbReference type="InterPro" id="IPR050680">
    <property type="entry name" value="YpeA/RimI_acetyltransf"/>
</dbReference>
<keyword evidence="1 4" id="KW-0808">Transferase</keyword>
<evidence type="ECO:0000256" key="2">
    <source>
        <dbReference type="ARBA" id="ARBA00023315"/>
    </source>
</evidence>
<dbReference type="InterPro" id="IPR000182">
    <property type="entry name" value="GNAT_dom"/>
</dbReference>
<keyword evidence="5" id="KW-1185">Reference proteome</keyword>
<evidence type="ECO:0000313" key="4">
    <source>
        <dbReference type="EMBL" id="MBB5264680.1"/>
    </source>
</evidence>
<feature type="domain" description="N-acetyltransferase" evidence="3">
    <location>
        <begin position="49"/>
        <end position="196"/>
    </location>
</feature>
<dbReference type="GO" id="GO:0016747">
    <property type="term" value="F:acyltransferase activity, transferring groups other than amino-acyl groups"/>
    <property type="evidence" value="ECO:0007669"/>
    <property type="project" value="InterPro"/>
</dbReference>
<dbReference type="PROSITE" id="PS51186">
    <property type="entry name" value="GNAT"/>
    <property type="match status" value="2"/>
</dbReference>
<accession>A0A7W8HBG6</accession>
<dbReference type="Pfam" id="PF00583">
    <property type="entry name" value="Acetyltransf_1"/>
    <property type="match status" value="1"/>
</dbReference>
<comment type="caution">
    <text evidence="4">The sequence shown here is derived from an EMBL/GenBank/DDBJ whole genome shotgun (WGS) entry which is preliminary data.</text>
</comment>
<dbReference type="Gene3D" id="3.40.630.30">
    <property type="match status" value="2"/>
</dbReference>
<reference evidence="4 5" key="1">
    <citation type="submission" date="2020-08" db="EMBL/GenBank/DDBJ databases">
        <title>Genomic Encyclopedia of Type Strains, Phase IV (KMG-IV): sequencing the most valuable type-strain genomes for metagenomic binning, comparative biology and taxonomic classification.</title>
        <authorList>
            <person name="Goeker M."/>
        </authorList>
    </citation>
    <scope>NUCLEOTIDE SEQUENCE [LARGE SCALE GENOMIC DNA]</scope>
    <source>
        <strain evidence="4 5">DSM 106146</strain>
    </source>
</reference>
<dbReference type="EMBL" id="JACHFW010000006">
    <property type="protein sequence ID" value="MBB5264680.1"/>
    <property type="molecule type" value="Genomic_DNA"/>
</dbReference>
<dbReference type="Proteomes" id="UP000543642">
    <property type="component" value="Unassembled WGS sequence"/>
</dbReference>
<dbReference type="PANTHER" id="PTHR43420:SF12">
    <property type="entry name" value="N-ACETYLTRANSFERASE DOMAIN-CONTAINING PROTEIN"/>
    <property type="match status" value="1"/>
</dbReference>
<dbReference type="CDD" id="cd04301">
    <property type="entry name" value="NAT_SF"/>
    <property type="match status" value="2"/>
</dbReference>
<evidence type="ECO:0000313" key="5">
    <source>
        <dbReference type="Proteomes" id="UP000543642"/>
    </source>
</evidence>
<gene>
    <name evidence="4" type="ORF">HNP82_001808</name>
</gene>